<keyword evidence="1" id="KW-0813">Transport</keyword>
<dbReference type="PANTHER" id="PTHR24220:SF659">
    <property type="entry name" value="TRANSPORTER, PUTATIVE-RELATED"/>
    <property type="match status" value="1"/>
</dbReference>
<dbReference type="RefSeq" id="WP_007255660.1">
    <property type="nucleotide sequence ID" value="NZ_CH724107.1"/>
</dbReference>
<dbReference type="AlphaFoldDB" id="Q2CK63"/>
<dbReference type="InterPro" id="IPR003439">
    <property type="entry name" value="ABC_transporter-like_ATP-bd"/>
</dbReference>
<evidence type="ECO:0000256" key="3">
    <source>
        <dbReference type="ARBA" id="ARBA00022840"/>
    </source>
</evidence>
<dbReference type="Pfam" id="PF00005">
    <property type="entry name" value="ABC_tran"/>
    <property type="match status" value="1"/>
</dbReference>
<dbReference type="InterPro" id="IPR017871">
    <property type="entry name" value="ABC_transporter-like_CS"/>
</dbReference>
<comment type="caution">
    <text evidence="5">The sequence shown here is derived from an EMBL/GenBank/DDBJ whole genome shotgun (WGS) entry which is preliminary data.</text>
</comment>
<evidence type="ECO:0000313" key="5">
    <source>
        <dbReference type="EMBL" id="EAR52926.1"/>
    </source>
</evidence>
<dbReference type="SUPFAM" id="SSF52540">
    <property type="entry name" value="P-loop containing nucleoside triphosphate hydrolases"/>
    <property type="match status" value="1"/>
</dbReference>
<keyword evidence="2" id="KW-0547">Nucleotide-binding</keyword>
<reference evidence="5 6" key="1">
    <citation type="journal article" date="2010" name="J. Bacteriol.">
        <title>Genome sequences of Oceanicola granulosus HTCC2516(T) and Oceanicola batsensis HTCC2597(TDelta).</title>
        <authorList>
            <person name="Thrash J.C."/>
            <person name="Cho J.C."/>
            <person name="Vergin K.L."/>
            <person name="Giovannoni S.J."/>
        </authorList>
    </citation>
    <scope>NUCLEOTIDE SEQUENCE [LARGE SCALE GENOMIC DNA]</scope>
    <source>
        <strain evidence="6">ATCC BAA-861 / DSM 15982 / KCTC 12143 / HTCC2516</strain>
    </source>
</reference>
<dbReference type="GO" id="GO:0022857">
    <property type="term" value="F:transmembrane transporter activity"/>
    <property type="evidence" value="ECO:0007669"/>
    <property type="project" value="TreeGrafter"/>
</dbReference>
<dbReference type="PROSITE" id="PS00211">
    <property type="entry name" value="ABC_TRANSPORTER_1"/>
    <property type="match status" value="1"/>
</dbReference>
<dbReference type="CDD" id="cd03255">
    <property type="entry name" value="ABC_MJ0796_LolCDE_FtsE"/>
    <property type="match status" value="1"/>
</dbReference>
<dbReference type="PANTHER" id="PTHR24220">
    <property type="entry name" value="IMPORT ATP-BINDING PROTEIN"/>
    <property type="match status" value="1"/>
</dbReference>
<dbReference type="SMART" id="SM00382">
    <property type="entry name" value="AAA"/>
    <property type="match status" value="1"/>
</dbReference>
<organism evidence="5 6">
    <name type="scientific">Oceanicola granulosus (strain ATCC BAA-861 / DSM 15982 / KCTC 12143 / HTCC2516)</name>
    <dbReference type="NCBI Taxonomy" id="314256"/>
    <lineage>
        <taxon>Bacteria</taxon>
        <taxon>Pseudomonadati</taxon>
        <taxon>Pseudomonadota</taxon>
        <taxon>Alphaproteobacteria</taxon>
        <taxon>Rhodobacterales</taxon>
        <taxon>Roseobacteraceae</taxon>
        <taxon>Oceanicola</taxon>
    </lineage>
</organism>
<accession>Q2CK63</accession>
<dbReference type="PROSITE" id="PS50893">
    <property type="entry name" value="ABC_TRANSPORTER_2"/>
    <property type="match status" value="1"/>
</dbReference>
<dbReference type="GO" id="GO:0005886">
    <property type="term" value="C:plasma membrane"/>
    <property type="evidence" value="ECO:0007669"/>
    <property type="project" value="TreeGrafter"/>
</dbReference>
<dbReference type="HOGENOM" id="CLU_000604_1_22_5"/>
<dbReference type="STRING" id="314256.OG2516_10701"/>
<dbReference type="EMBL" id="AAOT01000001">
    <property type="protein sequence ID" value="EAR52926.1"/>
    <property type="molecule type" value="Genomic_DNA"/>
</dbReference>
<dbReference type="InterPro" id="IPR017911">
    <property type="entry name" value="MacB-like_ATP-bd"/>
</dbReference>
<evidence type="ECO:0000256" key="1">
    <source>
        <dbReference type="ARBA" id="ARBA00022448"/>
    </source>
</evidence>
<dbReference type="eggNOG" id="COG1136">
    <property type="taxonomic scope" value="Bacteria"/>
</dbReference>
<dbReference type="GO" id="GO:0016887">
    <property type="term" value="F:ATP hydrolysis activity"/>
    <property type="evidence" value="ECO:0007669"/>
    <property type="project" value="InterPro"/>
</dbReference>
<keyword evidence="3" id="KW-0067">ATP-binding</keyword>
<dbReference type="OrthoDB" id="9787227at2"/>
<dbReference type="GO" id="GO:0005524">
    <property type="term" value="F:ATP binding"/>
    <property type="evidence" value="ECO:0007669"/>
    <property type="project" value="UniProtKB-KW"/>
</dbReference>
<sequence length="218" mass="22899">MLLTIDDLHKSYPGAEGLVTVLDGVSLELAAGETMALTGESGSGKSTLLHLAGGLDLPDRGRILLAGTDVAGLDDRGRARLRREVVGVVFQQFNLIPSLDVGANIAFQARLAGRHDAAWCRDLAARMGLADHLGKYPEQLSGGQQQRVAIARTLAARPALVLADEPTGNLDEVTAASVLELMLELVAESGAGLLMVTHSERLAAAMGRRAHLARGRVA</sequence>
<evidence type="ECO:0000313" key="6">
    <source>
        <dbReference type="Proteomes" id="UP000003635"/>
    </source>
</evidence>
<dbReference type="Proteomes" id="UP000003635">
    <property type="component" value="Unassembled WGS sequence"/>
</dbReference>
<evidence type="ECO:0000259" key="4">
    <source>
        <dbReference type="PROSITE" id="PS50893"/>
    </source>
</evidence>
<proteinExistence type="predicted"/>
<dbReference type="InterPro" id="IPR003593">
    <property type="entry name" value="AAA+_ATPase"/>
</dbReference>
<gene>
    <name evidence="5" type="ORF">OG2516_10701</name>
</gene>
<dbReference type="InterPro" id="IPR015854">
    <property type="entry name" value="ABC_transpr_LolD-like"/>
</dbReference>
<evidence type="ECO:0000256" key="2">
    <source>
        <dbReference type="ARBA" id="ARBA00022741"/>
    </source>
</evidence>
<keyword evidence="6" id="KW-1185">Reference proteome</keyword>
<name>Q2CK63_OCEGH</name>
<protein>
    <submittedName>
        <fullName evidence="5">ABC transporter, ATPase subunit</fullName>
    </submittedName>
</protein>
<dbReference type="InterPro" id="IPR027417">
    <property type="entry name" value="P-loop_NTPase"/>
</dbReference>
<feature type="domain" description="ABC transporter" evidence="4">
    <location>
        <begin position="3"/>
        <end position="218"/>
    </location>
</feature>
<dbReference type="Gene3D" id="3.40.50.300">
    <property type="entry name" value="P-loop containing nucleotide triphosphate hydrolases"/>
    <property type="match status" value="1"/>
</dbReference>